<dbReference type="InterPro" id="IPR029058">
    <property type="entry name" value="AB_hydrolase_fold"/>
</dbReference>
<accession>A0A7R9HJW2</accession>
<evidence type="ECO:0000259" key="6">
    <source>
        <dbReference type="Pfam" id="PF00135"/>
    </source>
</evidence>
<dbReference type="PANTHER" id="PTHR43142:SF1">
    <property type="entry name" value="CARBOXYLIC ESTER HYDROLASE"/>
    <property type="match status" value="1"/>
</dbReference>
<comment type="similarity">
    <text evidence="1 5">Belongs to the type-B carboxylesterase/lipase family.</text>
</comment>
<keyword evidence="2" id="KW-0719">Serine esterase</keyword>
<dbReference type="PROSITE" id="PS00122">
    <property type="entry name" value="CARBOXYLESTERASE_B_1"/>
    <property type="match status" value="1"/>
</dbReference>
<dbReference type="Pfam" id="PF00135">
    <property type="entry name" value="COesterase"/>
    <property type="match status" value="1"/>
</dbReference>
<dbReference type="GO" id="GO:0052689">
    <property type="term" value="F:carboxylic ester hydrolase activity"/>
    <property type="evidence" value="ECO:0007669"/>
    <property type="project" value="UniProtKB-KW"/>
</dbReference>
<dbReference type="EC" id="3.1.1.-" evidence="5"/>
<evidence type="ECO:0000256" key="3">
    <source>
        <dbReference type="ARBA" id="ARBA00022801"/>
    </source>
</evidence>
<keyword evidence="4" id="KW-0325">Glycoprotein</keyword>
<protein>
    <recommendedName>
        <fullName evidence="5">Carboxylic ester hydrolase</fullName>
        <ecNumber evidence="5">3.1.1.-</ecNumber>
    </recommendedName>
</protein>
<evidence type="ECO:0000256" key="1">
    <source>
        <dbReference type="ARBA" id="ARBA00005964"/>
    </source>
</evidence>
<proteinExistence type="inferred from homology"/>
<dbReference type="EMBL" id="OD074530">
    <property type="protein sequence ID" value="CAD7422001.1"/>
    <property type="molecule type" value="Genomic_DNA"/>
</dbReference>
<evidence type="ECO:0000256" key="2">
    <source>
        <dbReference type="ARBA" id="ARBA00022487"/>
    </source>
</evidence>
<dbReference type="Gene3D" id="3.40.50.1820">
    <property type="entry name" value="alpha/beta hydrolase"/>
    <property type="match status" value="1"/>
</dbReference>
<dbReference type="SUPFAM" id="SSF53474">
    <property type="entry name" value="alpha/beta-Hydrolases"/>
    <property type="match status" value="1"/>
</dbReference>
<dbReference type="PANTHER" id="PTHR43142">
    <property type="entry name" value="CARBOXYLIC ESTER HYDROLASE"/>
    <property type="match status" value="1"/>
</dbReference>
<name>A0A7R9HJW2_TIMPO</name>
<reference evidence="7" key="1">
    <citation type="submission" date="2020-11" db="EMBL/GenBank/DDBJ databases">
        <authorList>
            <person name="Tran Van P."/>
        </authorList>
    </citation>
    <scope>NUCLEOTIDE SEQUENCE</scope>
</reference>
<evidence type="ECO:0000313" key="7">
    <source>
        <dbReference type="EMBL" id="CAD7422001.1"/>
    </source>
</evidence>
<evidence type="ECO:0000256" key="4">
    <source>
        <dbReference type="ARBA" id="ARBA00023180"/>
    </source>
</evidence>
<dbReference type="AlphaFoldDB" id="A0A7R9HJW2"/>
<evidence type="ECO:0000256" key="5">
    <source>
        <dbReference type="RuleBase" id="RU361235"/>
    </source>
</evidence>
<dbReference type="InterPro" id="IPR019826">
    <property type="entry name" value="Carboxylesterase_B_AS"/>
</dbReference>
<feature type="domain" description="Carboxylesterase type B" evidence="6">
    <location>
        <begin position="1"/>
        <end position="101"/>
    </location>
</feature>
<sequence>MVWFHWGAFAFGSADLNPGHLMDLGVVVVSVQYRLNVFGFLSLEGTDVPGNAGLKDQVAALRWINKNINQFGGDENRVTLFGCSAGGSSVHFHVLSPLSTGR</sequence>
<dbReference type="InterPro" id="IPR002018">
    <property type="entry name" value="CarbesteraseB"/>
</dbReference>
<organism evidence="7">
    <name type="scientific">Timema poppense</name>
    <name type="common">Walking stick</name>
    <dbReference type="NCBI Taxonomy" id="170557"/>
    <lineage>
        <taxon>Eukaryota</taxon>
        <taxon>Metazoa</taxon>
        <taxon>Ecdysozoa</taxon>
        <taxon>Arthropoda</taxon>
        <taxon>Hexapoda</taxon>
        <taxon>Insecta</taxon>
        <taxon>Pterygota</taxon>
        <taxon>Neoptera</taxon>
        <taxon>Polyneoptera</taxon>
        <taxon>Phasmatodea</taxon>
        <taxon>Timematodea</taxon>
        <taxon>Timematoidea</taxon>
        <taxon>Timematidae</taxon>
        <taxon>Timema</taxon>
    </lineage>
</organism>
<gene>
    <name evidence="7" type="ORF">TPSB3V08_LOCUS15416</name>
</gene>
<keyword evidence="3 5" id="KW-0378">Hydrolase</keyword>